<dbReference type="Proteomes" id="UP001055093">
    <property type="component" value="Unassembled WGS sequence"/>
</dbReference>
<proteinExistence type="predicted"/>
<reference evidence="1" key="1">
    <citation type="journal article" date="2021" name="Front. Microbiol.">
        <title>Comprehensive Comparative Genomics and Phenotyping of Methylobacterium Species.</title>
        <authorList>
            <person name="Alessa O."/>
            <person name="Ogura Y."/>
            <person name="Fujitani Y."/>
            <person name="Takami H."/>
            <person name="Hayashi T."/>
            <person name="Sahin N."/>
            <person name="Tani A."/>
        </authorList>
    </citation>
    <scope>NUCLEOTIDE SEQUENCE</scope>
    <source>
        <strain evidence="1">DSM 14458</strain>
    </source>
</reference>
<dbReference type="EMBL" id="BPRE01000005">
    <property type="protein sequence ID" value="GJE75442.1"/>
    <property type="molecule type" value="Genomic_DNA"/>
</dbReference>
<sequence>MRPASLCEVVERARGDGDWDHHLQNFLDAFYARDGDGAAQLAMIAEDPGFLDWARPDAFLGGVGEHLARRWRLPSIPLWVRDARRYLATAMFWPDERNLRGYLLCVSPVAFRVRLIFTGPDPLQRARFPYHRGVIRYPLTFPPEAAAAPDQKTTTSPSSAAM</sequence>
<accession>A0ABQ4UXJ7</accession>
<organism evidence="1 2">
    <name type="scientific">Methylorubrum suomiense</name>
    <dbReference type="NCBI Taxonomy" id="144191"/>
    <lineage>
        <taxon>Bacteria</taxon>
        <taxon>Pseudomonadati</taxon>
        <taxon>Pseudomonadota</taxon>
        <taxon>Alphaproteobacteria</taxon>
        <taxon>Hyphomicrobiales</taxon>
        <taxon>Methylobacteriaceae</taxon>
        <taxon>Methylorubrum</taxon>
    </lineage>
</organism>
<evidence type="ECO:0000313" key="2">
    <source>
        <dbReference type="Proteomes" id="UP001055093"/>
    </source>
</evidence>
<name>A0ABQ4UXJ7_9HYPH</name>
<evidence type="ECO:0000313" key="1">
    <source>
        <dbReference type="EMBL" id="GJE75442.1"/>
    </source>
</evidence>
<keyword evidence="2" id="KW-1185">Reference proteome</keyword>
<dbReference type="RefSeq" id="WP_137830118.1">
    <property type="nucleotide sequence ID" value="NZ_BPRE01000005.1"/>
</dbReference>
<comment type="caution">
    <text evidence="1">The sequence shown here is derived from an EMBL/GenBank/DDBJ whole genome shotgun (WGS) entry which is preliminary data.</text>
</comment>
<gene>
    <name evidence="1" type="ORF">BGCPKDLD_2026</name>
</gene>
<protein>
    <recommendedName>
        <fullName evidence="3">SnoaL-like domain-containing protein</fullName>
    </recommendedName>
</protein>
<reference evidence="1" key="2">
    <citation type="submission" date="2021-08" db="EMBL/GenBank/DDBJ databases">
        <authorList>
            <person name="Tani A."/>
            <person name="Ola A."/>
            <person name="Ogura Y."/>
            <person name="Katsura K."/>
            <person name="Hayashi T."/>
        </authorList>
    </citation>
    <scope>NUCLEOTIDE SEQUENCE</scope>
    <source>
        <strain evidence="1">DSM 14458</strain>
    </source>
</reference>
<evidence type="ECO:0008006" key="3">
    <source>
        <dbReference type="Google" id="ProtNLM"/>
    </source>
</evidence>